<protein>
    <submittedName>
        <fullName evidence="1">Uncharacterized protein</fullName>
    </submittedName>
</protein>
<dbReference type="Proteomes" id="UP000055024">
    <property type="component" value="Unassembled WGS sequence"/>
</dbReference>
<dbReference type="AlphaFoldDB" id="A0A0V1GCM2"/>
<proteinExistence type="predicted"/>
<comment type="caution">
    <text evidence="1">The sequence shown here is derived from an EMBL/GenBank/DDBJ whole genome shotgun (WGS) entry which is preliminary data.</text>
</comment>
<dbReference type="EMBL" id="JYDP01003865">
    <property type="protein sequence ID" value="KRY95379.1"/>
    <property type="molecule type" value="Genomic_DNA"/>
</dbReference>
<sequence length="32" mass="3623">MLFKGELEYNTKNEGGMKIHVQRTATIAAPHH</sequence>
<accession>A0A0V1GCM2</accession>
<reference evidence="1 2" key="1">
    <citation type="submission" date="2015-01" db="EMBL/GenBank/DDBJ databases">
        <title>Evolution of Trichinella species and genotypes.</title>
        <authorList>
            <person name="Korhonen P.K."/>
            <person name="Edoardo P."/>
            <person name="Giuseppe L.R."/>
            <person name="Gasser R.B."/>
        </authorList>
    </citation>
    <scope>NUCLEOTIDE SEQUENCE [LARGE SCALE GENOMIC DNA]</scope>
    <source>
        <strain evidence="1">ISS1029</strain>
    </source>
</reference>
<keyword evidence="2" id="KW-1185">Reference proteome</keyword>
<name>A0A0V1GCM2_9BILA</name>
<gene>
    <name evidence="1" type="ORF">T11_15292</name>
</gene>
<evidence type="ECO:0000313" key="1">
    <source>
        <dbReference type="EMBL" id="KRY95379.1"/>
    </source>
</evidence>
<evidence type="ECO:0000313" key="2">
    <source>
        <dbReference type="Proteomes" id="UP000055024"/>
    </source>
</evidence>
<organism evidence="1 2">
    <name type="scientific">Trichinella zimbabwensis</name>
    <dbReference type="NCBI Taxonomy" id="268475"/>
    <lineage>
        <taxon>Eukaryota</taxon>
        <taxon>Metazoa</taxon>
        <taxon>Ecdysozoa</taxon>
        <taxon>Nematoda</taxon>
        <taxon>Enoplea</taxon>
        <taxon>Dorylaimia</taxon>
        <taxon>Trichinellida</taxon>
        <taxon>Trichinellidae</taxon>
        <taxon>Trichinella</taxon>
    </lineage>
</organism>